<feature type="region of interest" description="Disordered" evidence="1">
    <location>
        <begin position="156"/>
        <end position="202"/>
    </location>
</feature>
<dbReference type="Proteomes" id="UP000290189">
    <property type="component" value="Unassembled WGS sequence"/>
</dbReference>
<dbReference type="InterPro" id="IPR045107">
    <property type="entry name" value="SAC3/GANP/THP3"/>
</dbReference>
<feature type="region of interest" description="Disordered" evidence="1">
    <location>
        <begin position="1"/>
        <end position="27"/>
    </location>
</feature>
<dbReference type="PANTHER" id="PTHR12436:SF4">
    <property type="entry name" value="LEUKOCYTE RECEPTOR CLUSTER MEMBER 8"/>
    <property type="match status" value="1"/>
</dbReference>
<organism evidence="3 4">
    <name type="scientific">Plasmodiophora brassicae</name>
    <name type="common">Clubroot disease agent</name>
    <dbReference type="NCBI Taxonomy" id="37360"/>
    <lineage>
        <taxon>Eukaryota</taxon>
        <taxon>Sar</taxon>
        <taxon>Rhizaria</taxon>
        <taxon>Endomyxa</taxon>
        <taxon>Phytomyxea</taxon>
        <taxon>Plasmodiophorida</taxon>
        <taxon>Plasmodiophoridae</taxon>
        <taxon>Plasmodiophora</taxon>
    </lineage>
</organism>
<reference evidence="3 4" key="1">
    <citation type="submission" date="2018-03" db="EMBL/GenBank/DDBJ databases">
        <authorList>
            <person name="Fogelqvist J."/>
        </authorList>
    </citation>
    <scope>NUCLEOTIDE SEQUENCE [LARGE SCALE GENOMIC DNA]</scope>
</reference>
<evidence type="ECO:0000313" key="4">
    <source>
        <dbReference type="Proteomes" id="UP000290189"/>
    </source>
</evidence>
<dbReference type="PANTHER" id="PTHR12436">
    <property type="entry name" value="80 KDA MCM3-ASSOCIATED PROTEIN"/>
    <property type="match status" value="1"/>
</dbReference>
<proteinExistence type="predicted"/>
<gene>
    <name evidence="3" type="ORF">PLBR_LOCUS3751</name>
</gene>
<feature type="compositionally biased region" description="Pro residues" evidence="1">
    <location>
        <begin position="186"/>
        <end position="195"/>
    </location>
</feature>
<evidence type="ECO:0000259" key="2">
    <source>
        <dbReference type="Pfam" id="PF03399"/>
    </source>
</evidence>
<dbReference type="AlphaFoldDB" id="A0A3P3Y8P2"/>
<keyword evidence="3" id="KW-0496">Mitochondrion</keyword>
<feature type="domain" description="SAC3/GANP/THP3 conserved" evidence="2">
    <location>
        <begin position="377"/>
        <end position="442"/>
    </location>
</feature>
<feature type="compositionally biased region" description="Low complexity" evidence="1">
    <location>
        <begin position="176"/>
        <end position="185"/>
    </location>
</feature>
<dbReference type="GO" id="GO:0005634">
    <property type="term" value="C:nucleus"/>
    <property type="evidence" value="ECO:0007669"/>
    <property type="project" value="TreeGrafter"/>
</dbReference>
<dbReference type="PRINTS" id="PR01217">
    <property type="entry name" value="PRICHEXTENSN"/>
</dbReference>
<dbReference type="Pfam" id="PF03399">
    <property type="entry name" value="SAC3_GANP"/>
    <property type="match status" value="1"/>
</dbReference>
<name>A0A3P3Y8P2_PLABS</name>
<accession>A0A3P3Y8P2</accession>
<dbReference type="EMBL" id="OVEO01000006">
    <property type="protein sequence ID" value="SPQ96536.1"/>
    <property type="molecule type" value="Genomic_DNA"/>
</dbReference>
<feature type="region of interest" description="Disordered" evidence="1">
    <location>
        <begin position="57"/>
        <end position="140"/>
    </location>
</feature>
<evidence type="ECO:0000313" key="3">
    <source>
        <dbReference type="EMBL" id="SPQ96536.1"/>
    </source>
</evidence>
<sequence length="472" mass="51905">MKNSPWDDAAKERIRQAQLAHDARAAPQFTYSAQTGQYSTVYPGTTYAAVAAYGYPAQGQQQPIPSPPAPQRQQQPAWRPSPPAPPQYGQPPYYPPQYWSAATASAPVAQRVSPVPTPAPAPAPSWHSVPQPRKLAQPTGKGLSYAELMARVPAPTVSAKPVTPKQQTPAPPRTSPTKPKPVVQLPQPPPPPPKAPQGDTYPPSLLCYVERSFARCSNPTEKETMQKLLKLKIQQANLAGVLWTQDWDSMAVPSIEPEPSSAKRKAESKLSKKQLKKLRKQQAAVAAAANSANTASLVQSHPTNALNLNEFQRRSLTSDPAVQARSARFGGIKAQASSSSSRPLTLFVGKGFDAGDDDIELDWEALRICGTCTQLEKKYLRLTSAPDPSTVRPRPILKKALAHILAKWESERHYLFFWEQMKSLRQDLTIQHIQDEFTVEVARRNSVSCMQIQLFRLPLSIMTSFSGTDYAI</sequence>
<dbReference type="InterPro" id="IPR005062">
    <property type="entry name" value="SAC3/GANP/THP3_conserved"/>
</dbReference>
<evidence type="ECO:0000256" key="1">
    <source>
        <dbReference type="SAM" id="MobiDB-lite"/>
    </source>
</evidence>
<dbReference type="Gene3D" id="1.25.40.990">
    <property type="match status" value="1"/>
</dbReference>
<geneLocation type="mitochondrion" evidence="3"/>
<feature type="compositionally biased region" description="Pro residues" evidence="1">
    <location>
        <begin position="79"/>
        <end position="95"/>
    </location>
</feature>
<protein>
    <recommendedName>
        <fullName evidence="2">SAC3/GANP/THP3 conserved domain-containing protein</fullName>
    </recommendedName>
</protein>